<proteinExistence type="predicted"/>
<sequence length="83" mass="9181">MNHPKPILTETEFANLGAGEVGYVRKMRSDDLSRNFPSLPPLAPNMEFWALFGASGEPIILSDVRANALAGAWDHELRTVMLQ</sequence>
<name>A0A841LTU7_9HYPH</name>
<evidence type="ECO:0000313" key="1">
    <source>
        <dbReference type="EMBL" id="MBB6261705.1"/>
    </source>
</evidence>
<dbReference type="RefSeq" id="WP_184223298.1">
    <property type="nucleotide sequence ID" value="NZ_JACIIU010000011.1"/>
</dbReference>
<organism evidence="1 2">
    <name type="scientific">Paenochrobactrum gallinarii</name>
    <dbReference type="NCBI Taxonomy" id="643673"/>
    <lineage>
        <taxon>Bacteria</taxon>
        <taxon>Pseudomonadati</taxon>
        <taxon>Pseudomonadota</taxon>
        <taxon>Alphaproteobacteria</taxon>
        <taxon>Hyphomicrobiales</taxon>
        <taxon>Brucellaceae</taxon>
        <taxon>Paenochrobactrum</taxon>
    </lineage>
</organism>
<evidence type="ECO:0008006" key="3">
    <source>
        <dbReference type="Google" id="ProtNLM"/>
    </source>
</evidence>
<dbReference type="InterPro" id="IPR009531">
    <property type="entry name" value="DUF1150"/>
</dbReference>
<dbReference type="Pfam" id="PF06620">
    <property type="entry name" value="DUF1150"/>
    <property type="match status" value="1"/>
</dbReference>
<gene>
    <name evidence="1" type="ORF">FHS77_002270</name>
</gene>
<protein>
    <recommendedName>
        <fullName evidence="3">DUF1150 family protein</fullName>
    </recommendedName>
</protein>
<dbReference type="Proteomes" id="UP000555393">
    <property type="component" value="Unassembled WGS sequence"/>
</dbReference>
<comment type="caution">
    <text evidence="1">The sequence shown here is derived from an EMBL/GenBank/DDBJ whole genome shotgun (WGS) entry which is preliminary data.</text>
</comment>
<dbReference type="EMBL" id="JACIIU010000011">
    <property type="protein sequence ID" value="MBB6261705.1"/>
    <property type="molecule type" value="Genomic_DNA"/>
</dbReference>
<accession>A0A841LTU7</accession>
<keyword evidence="2" id="KW-1185">Reference proteome</keyword>
<dbReference type="AlphaFoldDB" id="A0A841LTU7"/>
<evidence type="ECO:0000313" key="2">
    <source>
        <dbReference type="Proteomes" id="UP000555393"/>
    </source>
</evidence>
<reference evidence="1 2" key="1">
    <citation type="submission" date="2020-08" db="EMBL/GenBank/DDBJ databases">
        <title>Genomic Encyclopedia of Type Strains, Phase IV (KMG-IV): sequencing the most valuable type-strain genomes for metagenomic binning, comparative biology and taxonomic classification.</title>
        <authorList>
            <person name="Goeker M."/>
        </authorList>
    </citation>
    <scope>NUCLEOTIDE SEQUENCE [LARGE SCALE GENOMIC DNA]</scope>
    <source>
        <strain evidence="1 2">DSM 22336</strain>
    </source>
</reference>